<dbReference type="EMBL" id="CP045702">
    <property type="protein sequence ID" value="QNE78948.1"/>
    <property type="molecule type" value="Genomic_DNA"/>
</dbReference>
<evidence type="ECO:0000313" key="2">
    <source>
        <dbReference type="EMBL" id="QNE78948.1"/>
    </source>
</evidence>
<name>A0A7G7BUD3_9ACTN</name>
<dbReference type="AlphaFoldDB" id="A0A7G7BUD3"/>
<proteinExistence type="predicted"/>
<reference evidence="3" key="1">
    <citation type="submission" date="2019-10" db="EMBL/GenBank/DDBJ databases">
        <title>Antimicrobial potential of Antarctic Bacteria.</title>
        <authorList>
            <person name="Benaud N."/>
            <person name="Edwards R.J."/>
            <person name="Ferrari B.C."/>
        </authorList>
    </citation>
    <scope>NUCLEOTIDE SEQUENCE [LARGE SCALE GENOMIC DNA]</scope>
    <source>
        <strain evidence="3">NBSH44</strain>
    </source>
</reference>
<feature type="region of interest" description="Disordered" evidence="1">
    <location>
        <begin position="31"/>
        <end position="86"/>
    </location>
</feature>
<gene>
    <name evidence="2" type="ORF">F0344_34070</name>
</gene>
<accession>A0A7G7BUD3</accession>
<protein>
    <submittedName>
        <fullName evidence="2">Uncharacterized protein</fullName>
    </submittedName>
</protein>
<evidence type="ECO:0000313" key="3">
    <source>
        <dbReference type="Proteomes" id="UP000515307"/>
    </source>
</evidence>
<feature type="compositionally biased region" description="Basic residues" evidence="1">
    <location>
        <begin position="59"/>
        <end position="69"/>
    </location>
</feature>
<dbReference type="KEGG" id="sfiy:F0344_34070"/>
<keyword evidence="3" id="KW-1185">Reference proteome</keyword>
<organism evidence="2 3">
    <name type="scientific">Streptomyces finlayi</name>
    <dbReference type="NCBI Taxonomy" id="67296"/>
    <lineage>
        <taxon>Bacteria</taxon>
        <taxon>Bacillati</taxon>
        <taxon>Actinomycetota</taxon>
        <taxon>Actinomycetes</taxon>
        <taxon>Kitasatosporales</taxon>
        <taxon>Streptomycetaceae</taxon>
        <taxon>Streptomyces</taxon>
    </lineage>
</organism>
<sequence length="104" mass="11432">MAGAEGRFRRAGNTKAFTAAAVMRQVADGRVRHLRGLSPSRSRRSPLSRPAPTGATPTRTRRAERRAKRHCPDTQAAPAGVRARERTSLFGQFGPLLNLEVDQR</sequence>
<dbReference type="Proteomes" id="UP000515307">
    <property type="component" value="Chromosome"/>
</dbReference>
<feature type="compositionally biased region" description="Low complexity" evidence="1">
    <location>
        <begin position="47"/>
        <end position="58"/>
    </location>
</feature>
<evidence type="ECO:0000256" key="1">
    <source>
        <dbReference type="SAM" id="MobiDB-lite"/>
    </source>
</evidence>